<dbReference type="Proteomes" id="UP000001918">
    <property type="component" value="Chromosome"/>
</dbReference>
<name>D1AD07_THECD</name>
<gene>
    <name evidence="2" type="ordered locus">Tcur_3784</name>
</gene>
<protein>
    <recommendedName>
        <fullName evidence="1">DUF397 domain-containing protein</fullName>
    </recommendedName>
</protein>
<dbReference type="InterPro" id="IPR007278">
    <property type="entry name" value="DUF397"/>
</dbReference>
<reference evidence="2 3" key="1">
    <citation type="journal article" date="2011" name="Stand. Genomic Sci.">
        <title>Complete genome sequence of Thermomonospora curvata type strain (B9).</title>
        <authorList>
            <person name="Chertkov O."/>
            <person name="Sikorski J."/>
            <person name="Nolan M."/>
            <person name="Lapidus A."/>
            <person name="Lucas S."/>
            <person name="Del Rio T.G."/>
            <person name="Tice H."/>
            <person name="Cheng J.F."/>
            <person name="Goodwin L."/>
            <person name="Pitluck S."/>
            <person name="Liolios K."/>
            <person name="Ivanova N."/>
            <person name="Mavromatis K."/>
            <person name="Mikhailova N."/>
            <person name="Ovchinnikova G."/>
            <person name="Pati A."/>
            <person name="Chen A."/>
            <person name="Palaniappan K."/>
            <person name="Djao O.D."/>
            <person name="Land M."/>
            <person name="Hauser L."/>
            <person name="Chang Y.J."/>
            <person name="Jeffries C.D."/>
            <person name="Brettin T."/>
            <person name="Han C."/>
            <person name="Detter J.C."/>
            <person name="Rohde M."/>
            <person name="Goker M."/>
            <person name="Woyke T."/>
            <person name="Bristow J."/>
            <person name="Eisen J.A."/>
            <person name="Markowitz V."/>
            <person name="Hugenholtz P."/>
            <person name="Klenk H.P."/>
            <person name="Kyrpides N.C."/>
        </authorList>
    </citation>
    <scope>NUCLEOTIDE SEQUENCE [LARGE SCALE GENOMIC DNA]</scope>
    <source>
        <strain evidence="3">ATCC 19995 / DSM 43183 / JCM 3096 / KCTC 9072 / NBRC 15933 / NCIMB 10081 / Henssen B9</strain>
    </source>
</reference>
<dbReference type="eggNOG" id="ENOG502ZFGZ">
    <property type="taxonomic scope" value="Bacteria"/>
</dbReference>
<evidence type="ECO:0000313" key="2">
    <source>
        <dbReference type="EMBL" id="ACY99316.1"/>
    </source>
</evidence>
<dbReference type="AlphaFoldDB" id="D1AD07"/>
<dbReference type="EMBL" id="CP001738">
    <property type="protein sequence ID" value="ACY99316.1"/>
    <property type="molecule type" value="Genomic_DNA"/>
</dbReference>
<dbReference type="HOGENOM" id="CLU_2511596_0_0_11"/>
<organism evidence="2 3">
    <name type="scientific">Thermomonospora curvata (strain ATCC 19995 / DSM 43183 / JCM 3096 / KCTC 9072 / NBRC 15933 / NCIMB 10081 / Henssen B9)</name>
    <dbReference type="NCBI Taxonomy" id="471852"/>
    <lineage>
        <taxon>Bacteria</taxon>
        <taxon>Bacillati</taxon>
        <taxon>Actinomycetota</taxon>
        <taxon>Actinomycetes</taxon>
        <taxon>Streptosporangiales</taxon>
        <taxon>Thermomonosporaceae</taxon>
        <taxon>Thermomonospora</taxon>
    </lineage>
</organism>
<dbReference type="STRING" id="471852.Tcur_3784"/>
<feature type="domain" description="DUF397" evidence="1">
    <location>
        <begin position="32"/>
        <end position="66"/>
    </location>
</feature>
<dbReference type="Pfam" id="PF04149">
    <property type="entry name" value="DUF397"/>
    <property type="match status" value="1"/>
</dbReference>
<dbReference type="OrthoDB" id="4299240at2"/>
<accession>D1AD07</accession>
<evidence type="ECO:0000313" key="3">
    <source>
        <dbReference type="Proteomes" id="UP000001918"/>
    </source>
</evidence>
<dbReference type="KEGG" id="tcu:Tcur_3784"/>
<proteinExistence type="predicted"/>
<keyword evidence="3" id="KW-1185">Reference proteome</keyword>
<dbReference type="RefSeq" id="WP_012854100.1">
    <property type="nucleotide sequence ID" value="NC_013510.1"/>
</dbReference>
<evidence type="ECO:0000259" key="1">
    <source>
        <dbReference type="Pfam" id="PF04149"/>
    </source>
</evidence>
<sequence length="85" mass="9357">MSEQEASDGVIIEFIDAADVPDEHRKDNKIFAPGTKAVTMRSANDPDGPTLYFTEAEWDAFVAGVKDGEFDDLLEDLPPEDSPQK</sequence>